<reference evidence="1 2" key="1">
    <citation type="submission" date="2021-06" db="EMBL/GenBank/DDBJ databases">
        <authorList>
            <person name="Sun Q."/>
            <person name="Li D."/>
        </authorList>
    </citation>
    <scope>NUCLEOTIDE SEQUENCE [LARGE SCALE GENOMIC DNA]</scope>
    <source>
        <strain evidence="1 2">MSJ-11</strain>
    </source>
</reference>
<name>A0ABS6EF05_9CLOT</name>
<dbReference type="Pfam" id="PF09932">
    <property type="entry name" value="DUF2164"/>
    <property type="match status" value="1"/>
</dbReference>
<evidence type="ECO:0000313" key="2">
    <source>
        <dbReference type="Proteomes" id="UP000726170"/>
    </source>
</evidence>
<dbReference type="EMBL" id="JAHLQF010000001">
    <property type="protein sequence ID" value="MBU5483801.1"/>
    <property type="molecule type" value="Genomic_DNA"/>
</dbReference>
<dbReference type="RefSeq" id="WP_216438163.1">
    <property type="nucleotide sequence ID" value="NZ_JAHLQF010000001.1"/>
</dbReference>
<accession>A0ABS6EF05</accession>
<comment type="caution">
    <text evidence="1">The sequence shown here is derived from an EMBL/GenBank/DDBJ whole genome shotgun (WGS) entry which is preliminary data.</text>
</comment>
<organism evidence="1 2">
    <name type="scientific">Clostridium mobile</name>
    <dbReference type="NCBI Taxonomy" id="2841512"/>
    <lineage>
        <taxon>Bacteria</taxon>
        <taxon>Bacillati</taxon>
        <taxon>Bacillota</taxon>
        <taxon>Clostridia</taxon>
        <taxon>Eubacteriales</taxon>
        <taxon>Clostridiaceae</taxon>
        <taxon>Clostridium</taxon>
    </lineage>
</organism>
<gene>
    <name evidence="1" type="ORF">KQI86_05615</name>
</gene>
<dbReference type="Proteomes" id="UP000726170">
    <property type="component" value="Unassembled WGS sequence"/>
</dbReference>
<dbReference type="InterPro" id="IPR018680">
    <property type="entry name" value="DUF2164"/>
</dbReference>
<protein>
    <submittedName>
        <fullName evidence="1">DUF2164 domain-containing protein</fullName>
    </submittedName>
</protein>
<keyword evidence="2" id="KW-1185">Reference proteome</keyword>
<sequence length="74" mass="8768">MKKIVLDKDKKKEMIESIKEYFSEERDEEIGDLAATLLLNFIIEELAGEFYNQGIEDAYRYMNDRVEDMLGLQK</sequence>
<proteinExistence type="predicted"/>
<evidence type="ECO:0000313" key="1">
    <source>
        <dbReference type="EMBL" id="MBU5483801.1"/>
    </source>
</evidence>